<keyword evidence="2" id="KW-0472">Membrane</keyword>
<evidence type="ECO:0000256" key="1">
    <source>
        <dbReference type="SAM" id="MobiDB-lite"/>
    </source>
</evidence>
<evidence type="ECO:0000313" key="3">
    <source>
        <dbReference type="EMBL" id="MEU9355065.1"/>
    </source>
</evidence>
<keyword evidence="2" id="KW-1133">Transmembrane helix</keyword>
<protein>
    <submittedName>
        <fullName evidence="3">Uncharacterized protein</fullName>
    </submittedName>
</protein>
<evidence type="ECO:0000313" key="4">
    <source>
        <dbReference type="Proteomes" id="UP001551582"/>
    </source>
</evidence>
<sequence>MSDPAPCPDSPACISSCKRCMRFLHLMLAGLVATALITACLLGLIIRDIRDGADPDPEPTPAPTASADPSPDAPSPSSPPTGGNGGTTGEPTSPGEPTPSDPGGSGGCNIFDVECGSTSGGTGEGG</sequence>
<name>A0ABV3ED45_9ACTN</name>
<dbReference type="EMBL" id="JBEZLS010000026">
    <property type="protein sequence ID" value="MEU9355065.1"/>
    <property type="molecule type" value="Genomic_DNA"/>
</dbReference>
<feature type="region of interest" description="Disordered" evidence="1">
    <location>
        <begin position="50"/>
        <end position="126"/>
    </location>
</feature>
<keyword evidence="2" id="KW-0812">Transmembrane</keyword>
<organism evidence="3 4">
    <name type="scientific">Streptomyces griseoloalbus</name>
    <dbReference type="NCBI Taxonomy" id="67303"/>
    <lineage>
        <taxon>Bacteria</taxon>
        <taxon>Bacillati</taxon>
        <taxon>Actinomycetota</taxon>
        <taxon>Actinomycetes</taxon>
        <taxon>Kitasatosporales</taxon>
        <taxon>Streptomycetaceae</taxon>
        <taxon>Streptomyces</taxon>
    </lineage>
</organism>
<keyword evidence="4" id="KW-1185">Reference proteome</keyword>
<reference evidence="3 4" key="1">
    <citation type="submission" date="2024-06" db="EMBL/GenBank/DDBJ databases">
        <title>The Natural Products Discovery Center: Release of the First 8490 Sequenced Strains for Exploring Actinobacteria Biosynthetic Diversity.</title>
        <authorList>
            <person name="Kalkreuter E."/>
            <person name="Kautsar S.A."/>
            <person name="Yang D."/>
            <person name="Bader C.D."/>
            <person name="Teijaro C.N."/>
            <person name="Fluegel L."/>
            <person name="Davis C.M."/>
            <person name="Simpson J.R."/>
            <person name="Lauterbach L."/>
            <person name="Steele A.D."/>
            <person name="Gui C."/>
            <person name="Meng S."/>
            <person name="Li G."/>
            <person name="Viehrig K."/>
            <person name="Ye F."/>
            <person name="Su P."/>
            <person name="Kiefer A.F."/>
            <person name="Nichols A."/>
            <person name="Cepeda A.J."/>
            <person name="Yan W."/>
            <person name="Fan B."/>
            <person name="Jiang Y."/>
            <person name="Adhikari A."/>
            <person name="Zheng C.-J."/>
            <person name="Schuster L."/>
            <person name="Cowan T.M."/>
            <person name="Smanski M.J."/>
            <person name="Chevrette M.G."/>
            <person name="De Carvalho L.P.S."/>
            <person name="Shen B."/>
        </authorList>
    </citation>
    <scope>NUCLEOTIDE SEQUENCE [LARGE SCALE GENOMIC DNA]</scope>
    <source>
        <strain evidence="3 4">NPDC048274</strain>
    </source>
</reference>
<gene>
    <name evidence="3" type="ORF">AB0D65_29725</name>
</gene>
<dbReference type="RefSeq" id="WP_359987441.1">
    <property type="nucleotide sequence ID" value="NZ_JBEZLS010000026.1"/>
</dbReference>
<accession>A0ABV3ED45</accession>
<feature type="transmembrane region" description="Helical" evidence="2">
    <location>
        <begin position="23"/>
        <end position="46"/>
    </location>
</feature>
<evidence type="ECO:0000256" key="2">
    <source>
        <dbReference type="SAM" id="Phobius"/>
    </source>
</evidence>
<dbReference type="Proteomes" id="UP001551582">
    <property type="component" value="Unassembled WGS sequence"/>
</dbReference>
<comment type="caution">
    <text evidence="3">The sequence shown here is derived from an EMBL/GenBank/DDBJ whole genome shotgun (WGS) entry which is preliminary data.</text>
</comment>
<proteinExistence type="predicted"/>